<keyword evidence="8" id="KW-1185">Reference proteome</keyword>
<comment type="similarity">
    <text evidence="5">Belongs to the PTH family.</text>
</comment>
<dbReference type="GO" id="GO:0000049">
    <property type="term" value="F:tRNA binding"/>
    <property type="evidence" value="ECO:0007669"/>
    <property type="project" value="UniProtKB-KW"/>
</dbReference>
<dbReference type="Proteomes" id="UP000239649">
    <property type="component" value="Unassembled WGS sequence"/>
</dbReference>
<reference evidence="7 8" key="1">
    <citation type="journal article" date="2018" name="Plant J.">
        <title>Genome sequences of Chlorella sorokiniana UTEX 1602 and Micractinium conductrix SAG 241.80: implications to maltose excretion by a green alga.</title>
        <authorList>
            <person name="Arriola M.B."/>
            <person name="Velmurugan N."/>
            <person name="Zhang Y."/>
            <person name="Plunkett M.H."/>
            <person name="Hondzo H."/>
            <person name="Barney B.M."/>
        </authorList>
    </citation>
    <scope>NUCLEOTIDE SEQUENCE [LARGE SCALE GENOMIC DNA]</scope>
    <source>
        <strain evidence="7 8">SAG 241.80</strain>
    </source>
</reference>
<dbReference type="PANTHER" id="PTHR17224">
    <property type="entry name" value="PEPTIDYL-TRNA HYDROLASE"/>
    <property type="match status" value="1"/>
</dbReference>
<comment type="caution">
    <text evidence="7">The sequence shown here is derived from an EMBL/GenBank/DDBJ whole genome shotgun (WGS) entry which is preliminary data.</text>
</comment>
<dbReference type="Pfam" id="PF01195">
    <property type="entry name" value="Pept_tRNA_hydro"/>
    <property type="match status" value="1"/>
</dbReference>
<dbReference type="SUPFAM" id="SSF53178">
    <property type="entry name" value="Peptidyl-tRNA hydrolase-like"/>
    <property type="match status" value="1"/>
</dbReference>
<dbReference type="PROSITE" id="PS01195">
    <property type="entry name" value="PEPT_TRNA_HYDROL_1"/>
    <property type="match status" value="1"/>
</dbReference>
<dbReference type="STRING" id="554055.A0A2P6VS56"/>
<feature type="compositionally biased region" description="Low complexity" evidence="6">
    <location>
        <begin position="301"/>
        <end position="360"/>
    </location>
</feature>
<dbReference type="InterPro" id="IPR001328">
    <property type="entry name" value="Pept_tRNA_hydro"/>
</dbReference>
<evidence type="ECO:0000256" key="6">
    <source>
        <dbReference type="SAM" id="MobiDB-lite"/>
    </source>
</evidence>
<feature type="compositionally biased region" description="Low complexity" evidence="6">
    <location>
        <begin position="283"/>
        <end position="294"/>
    </location>
</feature>
<accession>A0A2P6VS56</accession>
<evidence type="ECO:0000256" key="3">
    <source>
        <dbReference type="ARBA" id="ARBA00022801"/>
    </source>
</evidence>
<keyword evidence="3 7" id="KW-0378">Hydrolase</keyword>
<evidence type="ECO:0000256" key="2">
    <source>
        <dbReference type="ARBA" id="ARBA00022555"/>
    </source>
</evidence>
<dbReference type="EC" id="3.1.1.29" evidence="1"/>
<keyword evidence="4" id="KW-0694">RNA-binding</keyword>
<dbReference type="FunFam" id="3.40.50.1470:FF:000001">
    <property type="entry name" value="Peptidyl-tRNA hydrolase"/>
    <property type="match status" value="1"/>
</dbReference>
<dbReference type="GO" id="GO:0004045">
    <property type="term" value="F:peptidyl-tRNA hydrolase activity"/>
    <property type="evidence" value="ECO:0007669"/>
    <property type="project" value="UniProtKB-EC"/>
</dbReference>
<evidence type="ECO:0000256" key="5">
    <source>
        <dbReference type="ARBA" id="ARBA00038063"/>
    </source>
</evidence>
<sequence>MRALARLPLRSSPLLRAAVSLAARAPVCPLPSSPSTFDCSSAAPRASRMGGALSLLSPRRGAAAAAAKGGRQAMDRSENEDPDLWMICGLGNPGPRYESTRHNAGFMAVDALAAREGIAMDRLQENAAVGRGRLCGKKVLLVKPMTFMNNSGESVGRLARFYRIPPARCLVICDDLDIPTAAVRLRAKGGHGGQNGMKSIGAHLQGKDFPRIRIGIGRPPGSMPVVSWVLQDLNKAEQEDIGVAVQECIDVVRAVLTVGLERANSGVRVDAEGKPIKPAHSNGKGVKAAQQQQQQGGGRAGKPAKQQQQGAKGVHTAAAAGEEQQPGEGQPAAKRQKQQQQPELPPVAAEALQAAAGAAQ</sequence>
<dbReference type="PANTHER" id="PTHR17224:SF1">
    <property type="entry name" value="PEPTIDYL-TRNA HYDROLASE"/>
    <property type="match status" value="1"/>
</dbReference>
<dbReference type="OrthoDB" id="1711136at2759"/>
<dbReference type="NCBIfam" id="TIGR00447">
    <property type="entry name" value="pth"/>
    <property type="match status" value="1"/>
</dbReference>
<gene>
    <name evidence="7" type="primary">g641</name>
    <name evidence="7" type="ORF">C2E20_0641</name>
</gene>
<dbReference type="AlphaFoldDB" id="A0A2P6VS56"/>
<keyword evidence="2" id="KW-0820">tRNA-binding</keyword>
<dbReference type="EMBL" id="LHPF02000001">
    <property type="protein sequence ID" value="PSC76907.1"/>
    <property type="molecule type" value="Genomic_DNA"/>
</dbReference>
<evidence type="ECO:0000256" key="1">
    <source>
        <dbReference type="ARBA" id="ARBA00013260"/>
    </source>
</evidence>
<dbReference type="Gene3D" id="3.40.50.1470">
    <property type="entry name" value="Peptidyl-tRNA hydrolase"/>
    <property type="match status" value="1"/>
</dbReference>
<dbReference type="InterPro" id="IPR018171">
    <property type="entry name" value="Pept_tRNA_hydro_CS"/>
</dbReference>
<evidence type="ECO:0000313" key="8">
    <source>
        <dbReference type="Proteomes" id="UP000239649"/>
    </source>
</evidence>
<evidence type="ECO:0000313" key="7">
    <source>
        <dbReference type="EMBL" id="PSC76907.1"/>
    </source>
</evidence>
<name>A0A2P6VS56_9CHLO</name>
<dbReference type="HAMAP" id="MF_00083">
    <property type="entry name" value="Pept_tRNA_hydro_bact"/>
    <property type="match status" value="1"/>
</dbReference>
<proteinExistence type="inferred from homology"/>
<dbReference type="InterPro" id="IPR036416">
    <property type="entry name" value="Pept_tRNA_hydro_sf"/>
</dbReference>
<dbReference type="CDD" id="cd00462">
    <property type="entry name" value="PTH"/>
    <property type="match status" value="1"/>
</dbReference>
<feature type="region of interest" description="Disordered" evidence="6">
    <location>
        <begin position="269"/>
        <end position="360"/>
    </location>
</feature>
<protein>
    <recommendedName>
        <fullName evidence="1">peptidyl-tRNA hydrolase</fullName>
        <ecNumber evidence="1">3.1.1.29</ecNumber>
    </recommendedName>
</protein>
<evidence type="ECO:0000256" key="4">
    <source>
        <dbReference type="ARBA" id="ARBA00022884"/>
    </source>
</evidence>
<organism evidence="7 8">
    <name type="scientific">Micractinium conductrix</name>
    <dbReference type="NCBI Taxonomy" id="554055"/>
    <lineage>
        <taxon>Eukaryota</taxon>
        <taxon>Viridiplantae</taxon>
        <taxon>Chlorophyta</taxon>
        <taxon>core chlorophytes</taxon>
        <taxon>Trebouxiophyceae</taxon>
        <taxon>Chlorellales</taxon>
        <taxon>Chlorellaceae</taxon>
        <taxon>Chlorella clade</taxon>
        <taxon>Micractinium</taxon>
    </lineage>
</organism>